<evidence type="ECO:0000313" key="2">
    <source>
        <dbReference type="EMBL" id="WAR13059.1"/>
    </source>
</evidence>
<keyword evidence="3" id="KW-1185">Reference proteome</keyword>
<organism evidence="2 3">
    <name type="scientific">Mya arenaria</name>
    <name type="common">Soft-shell clam</name>
    <dbReference type="NCBI Taxonomy" id="6604"/>
    <lineage>
        <taxon>Eukaryota</taxon>
        <taxon>Metazoa</taxon>
        <taxon>Spiralia</taxon>
        <taxon>Lophotrochozoa</taxon>
        <taxon>Mollusca</taxon>
        <taxon>Bivalvia</taxon>
        <taxon>Autobranchia</taxon>
        <taxon>Heteroconchia</taxon>
        <taxon>Euheterodonta</taxon>
        <taxon>Imparidentia</taxon>
        <taxon>Neoheterodontei</taxon>
        <taxon>Myida</taxon>
        <taxon>Myoidea</taxon>
        <taxon>Myidae</taxon>
        <taxon>Mya</taxon>
    </lineage>
</organism>
<evidence type="ECO:0000256" key="1">
    <source>
        <dbReference type="SAM" id="MobiDB-lite"/>
    </source>
</evidence>
<evidence type="ECO:0000313" key="3">
    <source>
        <dbReference type="Proteomes" id="UP001164746"/>
    </source>
</evidence>
<dbReference type="EMBL" id="CP111019">
    <property type="protein sequence ID" value="WAR13059.1"/>
    <property type="molecule type" value="Genomic_DNA"/>
</dbReference>
<dbReference type="PANTHER" id="PTHR36681">
    <property type="entry name" value="NUCLEAR GTPASE, GERMINAL CENTER-ASSOCIATED, TANDEM DUPLICATE 3"/>
    <property type="match status" value="1"/>
</dbReference>
<protein>
    <submittedName>
        <fullName evidence="2">Uncharacterized protein</fullName>
    </submittedName>
</protein>
<feature type="region of interest" description="Disordered" evidence="1">
    <location>
        <begin position="33"/>
        <end position="53"/>
    </location>
</feature>
<name>A0ABY7EVS8_MYAAR</name>
<accession>A0ABY7EVS8</accession>
<reference evidence="2" key="1">
    <citation type="submission" date="2022-11" db="EMBL/GenBank/DDBJ databases">
        <title>Centuries of genome instability and evolution in soft-shell clam transmissible cancer (bioRxiv).</title>
        <authorList>
            <person name="Hart S.F.M."/>
            <person name="Yonemitsu M.A."/>
            <person name="Giersch R.M."/>
            <person name="Beal B.F."/>
            <person name="Arriagada G."/>
            <person name="Davis B.W."/>
            <person name="Ostrander E.A."/>
            <person name="Goff S.P."/>
            <person name="Metzger M.J."/>
        </authorList>
    </citation>
    <scope>NUCLEOTIDE SEQUENCE</scope>
    <source>
        <strain evidence="2">MELC-2E11</strain>
        <tissue evidence="2">Siphon/mantle</tissue>
    </source>
</reference>
<dbReference type="PANTHER" id="PTHR36681:SF3">
    <property type="entry name" value="NUCLEAR GTPASE, GERMINAL CENTER-ASSOCIATED, TANDEM DUPLICATE 3"/>
    <property type="match status" value="1"/>
</dbReference>
<dbReference type="Proteomes" id="UP001164746">
    <property type="component" value="Chromosome 8"/>
</dbReference>
<sequence length="388" mass="43743">MIAAICALAKNTHDRSEIKRDFKASFREMKRRARMLASEDPEEDDDSDDDDGDIASTADKLQVFCCSSTEYQKLRKKSNTDGPPKVFSNLKETQIPDMQKYVHEMTNIRQRQSLEGLIHNLGRLVFDMHIYFSEEFCPSGVKPAGIAIETELKSLDTNLDPVLQKLSADINDIFDHIVRPKIEEGASSASAKARNTCAKWGAPSIRDRTRNRSEGGLSCPTYKATTRRNGEFTSPTFGQFDFNEDLAAPMYRNMPIVWNTVFSGRLSQVMEGLKIDIKDLIEDFTGKLPSQLEFLGIDVIRTDSLATQAIRSAKNKIGWHLFVSQSLFMIRIRRCAADSGKGVFDRMKAYMAQGIDNERGSMFDEAKQMLMEQLNKLRNVDIKAHGAG</sequence>
<gene>
    <name evidence="2" type="ORF">MAR_027239</name>
</gene>
<feature type="compositionally biased region" description="Acidic residues" evidence="1">
    <location>
        <begin position="39"/>
        <end position="53"/>
    </location>
</feature>
<proteinExistence type="predicted"/>